<dbReference type="Pfam" id="PF00685">
    <property type="entry name" value="Sulfotransfer_1"/>
    <property type="match status" value="1"/>
</dbReference>
<sequence>MHVFLTVSHEIRINISCFSFKIKCMHIYVFVHSGEIGDWRNHFSDVQSEEMDAAFKKHLEGTKLGARLQYDLHCK</sequence>
<name>A0A8B9R6K0_ASTMX</name>
<organism evidence="3 4">
    <name type="scientific">Astyanax mexicanus</name>
    <name type="common">Blind cave fish</name>
    <name type="synonym">Astyanax fasciatus mexicanus</name>
    <dbReference type="NCBI Taxonomy" id="7994"/>
    <lineage>
        <taxon>Eukaryota</taxon>
        <taxon>Metazoa</taxon>
        <taxon>Chordata</taxon>
        <taxon>Craniata</taxon>
        <taxon>Vertebrata</taxon>
        <taxon>Euteleostomi</taxon>
        <taxon>Actinopterygii</taxon>
        <taxon>Neopterygii</taxon>
        <taxon>Teleostei</taxon>
        <taxon>Ostariophysi</taxon>
        <taxon>Characiformes</taxon>
        <taxon>Characoidei</taxon>
        <taxon>Acestrorhamphidae</taxon>
        <taxon>Acestrorhamphinae</taxon>
        <taxon>Astyanax</taxon>
    </lineage>
</organism>
<dbReference type="AlphaFoldDB" id="A0A8B9R6K0"/>
<dbReference type="EC" id="2.8.2.-" evidence="1"/>
<protein>
    <recommendedName>
        <fullName evidence="1">Sulfotransferase</fullName>
        <ecNumber evidence="1">2.8.2.-</ecNumber>
    </recommendedName>
</protein>
<dbReference type="Proteomes" id="UP000694621">
    <property type="component" value="Unplaced"/>
</dbReference>
<accession>A0A8B9R6K0</accession>
<evidence type="ECO:0000313" key="3">
    <source>
        <dbReference type="Ensembl" id="ENSAMXP00005022381.1"/>
    </source>
</evidence>
<dbReference type="InterPro" id="IPR000863">
    <property type="entry name" value="Sulfotransferase_dom"/>
</dbReference>
<dbReference type="GO" id="GO:0008146">
    <property type="term" value="F:sulfotransferase activity"/>
    <property type="evidence" value="ECO:0007669"/>
    <property type="project" value="InterPro"/>
</dbReference>
<dbReference type="Gene3D" id="3.40.50.300">
    <property type="entry name" value="P-loop containing nucleotide triphosphate hydrolases"/>
    <property type="match status" value="1"/>
</dbReference>
<evidence type="ECO:0000259" key="2">
    <source>
        <dbReference type="Pfam" id="PF00685"/>
    </source>
</evidence>
<dbReference type="Ensembl" id="ENSAMXT00005024716.1">
    <property type="protein sequence ID" value="ENSAMXP00005022381.1"/>
    <property type="gene ID" value="ENSAMXG00005011539.1"/>
</dbReference>
<reference evidence="3" key="1">
    <citation type="submission" date="2025-08" db="UniProtKB">
        <authorList>
            <consortium name="Ensembl"/>
        </authorList>
    </citation>
    <scope>IDENTIFICATION</scope>
</reference>
<dbReference type="SUPFAM" id="SSF52540">
    <property type="entry name" value="P-loop containing nucleoside triphosphate hydrolases"/>
    <property type="match status" value="1"/>
</dbReference>
<dbReference type="InterPro" id="IPR027417">
    <property type="entry name" value="P-loop_NTPase"/>
</dbReference>
<evidence type="ECO:0000256" key="1">
    <source>
        <dbReference type="RuleBase" id="RU361155"/>
    </source>
</evidence>
<evidence type="ECO:0000313" key="4">
    <source>
        <dbReference type="Proteomes" id="UP000694621"/>
    </source>
</evidence>
<keyword evidence="1" id="KW-0808">Transferase</keyword>
<comment type="similarity">
    <text evidence="1">Belongs to the sulfotransferase 1 family.</text>
</comment>
<proteinExistence type="inferred from homology"/>
<feature type="domain" description="Sulfotransferase" evidence="2">
    <location>
        <begin position="26"/>
        <end position="62"/>
    </location>
</feature>